<proteinExistence type="predicted"/>
<organism evidence="2 3">
    <name type="scientific">Actinocatenispora comari</name>
    <dbReference type="NCBI Taxonomy" id="2807577"/>
    <lineage>
        <taxon>Bacteria</taxon>
        <taxon>Bacillati</taxon>
        <taxon>Actinomycetota</taxon>
        <taxon>Actinomycetes</taxon>
        <taxon>Micromonosporales</taxon>
        <taxon>Micromonosporaceae</taxon>
        <taxon>Actinocatenispora</taxon>
    </lineage>
</organism>
<evidence type="ECO:0000313" key="3">
    <source>
        <dbReference type="Proteomes" id="UP000614996"/>
    </source>
</evidence>
<evidence type="ECO:0000256" key="1">
    <source>
        <dbReference type="SAM" id="MobiDB-lite"/>
    </source>
</evidence>
<feature type="compositionally biased region" description="Polar residues" evidence="1">
    <location>
        <begin position="85"/>
        <end position="95"/>
    </location>
</feature>
<feature type="region of interest" description="Disordered" evidence="1">
    <location>
        <begin position="77"/>
        <end position="107"/>
    </location>
</feature>
<sequence>MYPTDAIDPLSTAPDQFSLGRPTALPHGDTAVSSAPRPFGATLAVEPNEVEAIDLEALSYDTERQIALIRDGSQVVPLARHTDGRTSTSTASRDGTPQDGDSDVRED</sequence>
<dbReference type="Proteomes" id="UP000614996">
    <property type="component" value="Unassembled WGS sequence"/>
</dbReference>
<dbReference type="NCBIfam" id="TIGR04186">
    <property type="entry name" value="GRASP_targ"/>
    <property type="match status" value="1"/>
</dbReference>
<accession>A0A8J4A9W8</accession>
<reference evidence="3" key="1">
    <citation type="journal article" date="2021" name="Int. J. Syst. Evol. Microbiol.">
        <title>Actinocatenispora comari sp. nov., an endophytic actinomycete isolated from aerial parts of Comarum salesowianum.</title>
        <authorList>
            <person name="Oyunbileg N."/>
            <person name="Iizaka Y."/>
            <person name="Hamada M."/>
            <person name="Davaapurev B.O."/>
            <person name="Fukumoto A."/>
            <person name="Tsetseg B."/>
            <person name="Kato F."/>
            <person name="Tamura T."/>
            <person name="Batkhuu J."/>
            <person name="Anzai Y."/>
        </authorList>
    </citation>
    <scope>NUCLEOTIDE SEQUENCE [LARGE SCALE GENOMIC DNA]</scope>
    <source>
        <strain evidence="3">NUM-2625</strain>
    </source>
</reference>
<dbReference type="InterPro" id="IPR026496">
    <property type="entry name" value="GRASP_targ"/>
</dbReference>
<dbReference type="EMBL" id="BOPO01000045">
    <property type="protein sequence ID" value="GIL27451.1"/>
    <property type="molecule type" value="Genomic_DNA"/>
</dbReference>
<comment type="caution">
    <text evidence="2">The sequence shown here is derived from an EMBL/GenBank/DDBJ whole genome shotgun (WGS) entry which is preliminary data.</text>
</comment>
<evidence type="ECO:0008006" key="4">
    <source>
        <dbReference type="Google" id="ProtNLM"/>
    </source>
</evidence>
<dbReference type="RefSeq" id="WP_207125195.1">
    <property type="nucleotide sequence ID" value="NZ_BOPO01000045.1"/>
</dbReference>
<gene>
    <name evidence="2" type="ORF">NUM_27050</name>
</gene>
<protein>
    <recommendedName>
        <fullName evidence="4">ATP-grasp-modified RiPP</fullName>
    </recommendedName>
</protein>
<evidence type="ECO:0000313" key="2">
    <source>
        <dbReference type="EMBL" id="GIL27451.1"/>
    </source>
</evidence>
<keyword evidence="3" id="KW-1185">Reference proteome</keyword>
<dbReference type="AlphaFoldDB" id="A0A8J4A9W8"/>
<feature type="region of interest" description="Disordered" evidence="1">
    <location>
        <begin position="1"/>
        <end position="38"/>
    </location>
</feature>
<name>A0A8J4A9W8_9ACTN</name>